<gene>
    <name evidence="3" type="ORF">LX87_05586</name>
</gene>
<proteinExistence type="predicted"/>
<comment type="caution">
    <text evidence="3">The sequence shown here is derived from an EMBL/GenBank/DDBJ whole genome shotgun (WGS) entry which is preliminary data.</text>
</comment>
<reference evidence="3 4" key="1">
    <citation type="submission" date="2018-06" db="EMBL/GenBank/DDBJ databases">
        <title>Genomic Encyclopedia of Archaeal and Bacterial Type Strains, Phase II (KMG-II): from individual species to whole genera.</title>
        <authorList>
            <person name="Goeker M."/>
        </authorList>
    </citation>
    <scope>NUCLEOTIDE SEQUENCE [LARGE SCALE GENOMIC DNA]</scope>
    <source>
        <strain evidence="3 4">DSM 21851</strain>
    </source>
</reference>
<sequence>MKHFFTFWLLLAASFSAHAQTPAYPPESFTAPGVYTVSIPFEGYPQDKQYLVTITARGADGGGAGGEYGTKGGSGSTVQATFRVRAQPEGFFTIIVGQAGHTSSGYYQDSFGGGGGGSAVSIEEYFGNRSLLVAAGGGGGGSYEYPGGGGKGLGPANGGGGGSPVYTSGGEGGGGGGGLDGPGYMGGFYDQRHGGEPWLAGGGGGQAKLFEISPGGYSYNNIADGGAGFGGGGAAGLNGFSGGGGGGGYGGGTGGGNDFGAGNYTSHGGYSYVGPTGTNTTITPGSERGTQFQNGSVTIAFYELDATAITNFDIINADTDQVLAPLEEEGTEGKEVNLAAFSTRKLNIQANFKTTPPGSVVFELSGQQSRTHIENSAPFALFEDNNGDFKNWTPAPGNYTLMATPYSGPNGTGTAGAPYKVSFTVIDLISIKNFSLVEAMWGSTLYDMSDGSVLDLAGTSSPIYNIRANTIPNAGVSSIGSVVFQLNGAQTLTQIENEAPYALFKDDDGDYRPWTPKVGSYTLTATPYSGPNGTGKAHISKTINFQVIRSSPPARLAADAESDSRSVRVFPNPFTESFTIEPKGAQSGSQPVELYDLLGRRVWQGVTTGDKQMVPVGSQLGAGAYILRVGEGTRAQNIKVVKAP</sequence>
<dbReference type="NCBIfam" id="TIGR04183">
    <property type="entry name" value="Por_Secre_tail"/>
    <property type="match status" value="1"/>
</dbReference>
<evidence type="ECO:0000259" key="2">
    <source>
        <dbReference type="Pfam" id="PF18962"/>
    </source>
</evidence>
<dbReference type="InterPro" id="IPR026444">
    <property type="entry name" value="Secre_tail"/>
</dbReference>
<dbReference type="Pfam" id="PF18962">
    <property type="entry name" value="Por_Secre_tail"/>
    <property type="match status" value="1"/>
</dbReference>
<dbReference type="EMBL" id="QLMC01000017">
    <property type="protein sequence ID" value="RAJ90020.1"/>
    <property type="molecule type" value="Genomic_DNA"/>
</dbReference>
<dbReference type="AlphaFoldDB" id="A0A327WH60"/>
<feature type="domain" description="Secretion system C-terminal sorting" evidence="2">
    <location>
        <begin position="569"/>
        <end position="636"/>
    </location>
</feature>
<organism evidence="3 4">
    <name type="scientific">Larkinella arboricola</name>
    <dbReference type="NCBI Taxonomy" id="643671"/>
    <lineage>
        <taxon>Bacteria</taxon>
        <taxon>Pseudomonadati</taxon>
        <taxon>Bacteroidota</taxon>
        <taxon>Cytophagia</taxon>
        <taxon>Cytophagales</taxon>
        <taxon>Spirosomataceae</taxon>
        <taxon>Larkinella</taxon>
    </lineage>
</organism>
<name>A0A327WH60_LARAB</name>
<keyword evidence="4" id="KW-1185">Reference proteome</keyword>
<evidence type="ECO:0000313" key="3">
    <source>
        <dbReference type="EMBL" id="RAJ90020.1"/>
    </source>
</evidence>
<keyword evidence="1" id="KW-0732">Signal</keyword>
<feature type="signal peptide" evidence="1">
    <location>
        <begin position="1"/>
        <end position="19"/>
    </location>
</feature>
<evidence type="ECO:0000313" key="4">
    <source>
        <dbReference type="Proteomes" id="UP000248790"/>
    </source>
</evidence>
<protein>
    <submittedName>
        <fullName evidence="3">Putative secreted protein (Por secretion system target)</fullName>
    </submittedName>
</protein>
<accession>A0A327WH60</accession>
<dbReference type="Proteomes" id="UP000248790">
    <property type="component" value="Unassembled WGS sequence"/>
</dbReference>
<evidence type="ECO:0000256" key="1">
    <source>
        <dbReference type="SAM" id="SignalP"/>
    </source>
</evidence>
<feature type="chain" id="PRO_5016286347" evidence="1">
    <location>
        <begin position="20"/>
        <end position="644"/>
    </location>
</feature>